<feature type="compositionally biased region" description="Polar residues" evidence="1">
    <location>
        <begin position="671"/>
        <end position="681"/>
    </location>
</feature>
<organism evidence="2 3">
    <name type="scientific">Verticillium longisporum</name>
    <name type="common">Verticillium dahliae var. longisporum</name>
    <dbReference type="NCBI Taxonomy" id="100787"/>
    <lineage>
        <taxon>Eukaryota</taxon>
        <taxon>Fungi</taxon>
        <taxon>Dikarya</taxon>
        <taxon>Ascomycota</taxon>
        <taxon>Pezizomycotina</taxon>
        <taxon>Sordariomycetes</taxon>
        <taxon>Hypocreomycetidae</taxon>
        <taxon>Glomerellales</taxon>
        <taxon>Plectosphaerellaceae</taxon>
        <taxon>Verticillium</taxon>
    </lineage>
</organism>
<gene>
    <name evidence="2" type="ORF">BN1708_002982</name>
</gene>
<dbReference type="Gene3D" id="3.80.10.10">
    <property type="entry name" value="Ribonuclease Inhibitor"/>
    <property type="match status" value="1"/>
</dbReference>
<sequence length="860" mass="95137">MSTATMNGHPQYYLHDAHRQYQQQMEQKRRGHQAVLYRNSLPVLDTKQIEELQRNIEAGSFGLKSGQSSVRKPRKLQHKRRYSASPATFYNLRDESRLNVPPQSRDSIMATTTMPNRGAPSYYGAATKFYPLELDQPTTGFMTRSQRPNNRVPRSAHPGFENSPLHHKKMGGPYDPATLNRPRKLSSTVTVTPIITPNSDDTGSRSMPGHEQTSVPAKDATPYTAWRPEFRHQQSPVRTIFRTHKRQPRELFAALPEEVFGMVLGQLKESHLGKGSESCATCWMRDLSSISMASRKCYQAARIALYDDIQLNGTDSPAMKKRHKIAHSARLVLLRRTLRANSELAAIVRTLKVPSQPISSTKEEYHNLIATIVMECPNFEHLVGLHPRYDHTFSRLFHALSTRVNLKQMDWIIDAPALQAPQRPGSRPGSSSGKSAGLKMERRIGPNGMLEPTECAAFFDYHVNWSNLKTLSIHCLPGATLAPGGLIVKILGQLPALEHLYLSRLSHAAFNDQTLSVLPPLKTLSLAHTSGITSAGLSAFATSQAAQGMTRLTLRHVNLDSLPALVRIFSNMRYLEVFSLVQTFAPTLPEDTMIWLMPYLACSSLRRLHWDITSHSAAASAADAILARSIAADGFPSLVALRAPTDPEGIFQSLCRPVERAEIASDRFRTPAQSAERQNTFPMGGSNTLASLTSSSSSSSISSGASIGGRSQSPMTPMTPQTPLTPFSPSGGSFLREASDLRESRLAAQGRLEAARSAPRFAVQVVDEEGSTVEDYEMAGFMGTIGSQIRYDSMPDAGARDEKGGLVDIDDVMGECGEDISEREGCFGRWNMSTSGNVDRREKEKWWHTERGRWTNVELA</sequence>
<feature type="region of interest" description="Disordered" evidence="1">
    <location>
        <begin position="193"/>
        <end position="219"/>
    </location>
</feature>
<feature type="compositionally biased region" description="Polar residues" evidence="1">
    <location>
        <begin position="193"/>
        <end position="215"/>
    </location>
</feature>
<keyword evidence="3" id="KW-1185">Reference proteome</keyword>
<feature type="region of interest" description="Disordered" evidence="1">
    <location>
        <begin position="665"/>
        <end position="735"/>
    </location>
</feature>
<feature type="compositionally biased region" description="Basic residues" evidence="1">
    <location>
        <begin position="71"/>
        <end position="82"/>
    </location>
</feature>
<evidence type="ECO:0000313" key="3">
    <source>
        <dbReference type="Proteomes" id="UP000044602"/>
    </source>
</evidence>
<dbReference type="EMBL" id="CVQH01008890">
    <property type="protein sequence ID" value="CRK17699.1"/>
    <property type="molecule type" value="Genomic_DNA"/>
</dbReference>
<dbReference type="AlphaFoldDB" id="A0A0G4L6U4"/>
<dbReference type="STRING" id="100787.A0A0G4L6U4"/>
<accession>A0A0G4L6U4</accession>
<dbReference type="Proteomes" id="UP000044602">
    <property type="component" value="Unassembled WGS sequence"/>
</dbReference>
<reference evidence="2 3" key="1">
    <citation type="submission" date="2015-05" db="EMBL/GenBank/DDBJ databases">
        <authorList>
            <person name="Wang D.B."/>
            <person name="Wang M."/>
        </authorList>
    </citation>
    <scope>NUCLEOTIDE SEQUENCE [LARGE SCALE GENOMIC DNA]</scope>
    <source>
        <strain evidence="2">VL1</strain>
    </source>
</reference>
<protein>
    <submittedName>
        <fullName evidence="2">Uncharacterized protein</fullName>
    </submittedName>
</protein>
<dbReference type="SUPFAM" id="SSF52047">
    <property type="entry name" value="RNI-like"/>
    <property type="match status" value="1"/>
</dbReference>
<feature type="compositionally biased region" description="Polar residues" evidence="1">
    <location>
        <begin position="138"/>
        <end position="149"/>
    </location>
</feature>
<dbReference type="InterPro" id="IPR032675">
    <property type="entry name" value="LRR_dom_sf"/>
</dbReference>
<name>A0A0G4L6U4_VERLO</name>
<evidence type="ECO:0000256" key="1">
    <source>
        <dbReference type="SAM" id="MobiDB-lite"/>
    </source>
</evidence>
<feature type="region of interest" description="Disordered" evidence="1">
    <location>
        <begin position="138"/>
        <end position="174"/>
    </location>
</feature>
<feature type="compositionally biased region" description="Low complexity" evidence="1">
    <location>
        <begin position="684"/>
        <end position="725"/>
    </location>
</feature>
<evidence type="ECO:0000313" key="2">
    <source>
        <dbReference type="EMBL" id="CRK17699.1"/>
    </source>
</evidence>
<feature type="region of interest" description="Disordered" evidence="1">
    <location>
        <begin position="64"/>
        <end position="83"/>
    </location>
</feature>
<proteinExistence type="predicted"/>